<sequence>MESEMRWDEVDWWVAGASLFLVHGPPASPLAAGVAAVEAVEAVAAAAAALRHPTYFVPPTLLIFPVGLGGASSVAVVVVVVVVSSSSKHTLIRLGSEREDGDNAAGNALIVHRVASPPPP</sequence>
<comment type="caution">
    <text evidence="2">The sequence shown here is derived from an EMBL/GenBank/DDBJ whole genome shotgun (WGS) entry which is preliminary data.</text>
</comment>
<keyword evidence="1" id="KW-0472">Membrane</keyword>
<feature type="transmembrane region" description="Helical" evidence="1">
    <location>
        <begin position="63"/>
        <end position="83"/>
    </location>
</feature>
<proteinExistence type="predicted"/>
<dbReference type="AlphaFoldDB" id="A0A834JAR5"/>
<dbReference type="EMBL" id="JACSEA010000019">
    <property type="protein sequence ID" value="KAF7382171.1"/>
    <property type="molecule type" value="Genomic_DNA"/>
</dbReference>
<accession>A0A834JAR5</accession>
<organism evidence="2 3">
    <name type="scientific">Vespula vulgaris</name>
    <name type="common">Yellow jacket</name>
    <name type="synonym">Wasp</name>
    <dbReference type="NCBI Taxonomy" id="7454"/>
    <lineage>
        <taxon>Eukaryota</taxon>
        <taxon>Metazoa</taxon>
        <taxon>Ecdysozoa</taxon>
        <taxon>Arthropoda</taxon>
        <taxon>Hexapoda</taxon>
        <taxon>Insecta</taxon>
        <taxon>Pterygota</taxon>
        <taxon>Neoptera</taxon>
        <taxon>Endopterygota</taxon>
        <taxon>Hymenoptera</taxon>
        <taxon>Apocrita</taxon>
        <taxon>Aculeata</taxon>
        <taxon>Vespoidea</taxon>
        <taxon>Vespidae</taxon>
        <taxon>Vespinae</taxon>
        <taxon>Vespula</taxon>
    </lineage>
</organism>
<evidence type="ECO:0000313" key="3">
    <source>
        <dbReference type="Proteomes" id="UP000614350"/>
    </source>
</evidence>
<name>A0A834JAR5_VESVU</name>
<keyword evidence="1" id="KW-1133">Transmembrane helix</keyword>
<evidence type="ECO:0000256" key="1">
    <source>
        <dbReference type="SAM" id="Phobius"/>
    </source>
</evidence>
<dbReference type="Proteomes" id="UP000614350">
    <property type="component" value="Unassembled WGS sequence"/>
</dbReference>
<keyword evidence="1" id="KW-0812">Transmembrane</keyword>
<reference evidence="2" key="1">
    <citation type="journal article" date="2020" name="G3 (Bethesda)">
        <title>High-Quality Assemblies for Three Invasive Social Wasps from the &lt;i&gt;Vespula&lt;/i&gt; Genus.</title>
        <authorList>
            <person name="Harrop T.W.R."/>
            <person name="Guhlin J."/>
            <person name="McLaughlin G.M."/>
            <person name="Permina E."/>
            <person name="Stockwell P."/>
            <person name="Gilligan J."/>
            <person name="Le Lec M.F."/>
            <person name="Gruber M.A.M."/>
            <person name="Quinn O."/>
            <person name="Lovegrove M."/>
            <person name="Duncan E.J."/>
            <person name="Remnant E.J."/>
            <person name="Van Eeckhoven J."/>
            <person name="Graham B."/>
            <person name="Knapp R.A."/>
            <person name="Langford K.W."/>
            <person name="Kronenberg Z."/>
            <person name="Press M.O."/>
            <person name="Eacker S.M."/>
            <person name="Wilson-Rankin E.E."/>
            <person name="Purcell J."/>
            <person name="Lester P.J."/>
            <person name="Dearden P.K."/>
        </authorList>
    </citation>
    <scope>NUCLEOTIDE SEQUENCE</scope>
    <source>
        <strain evidence="2">Marl-1</strain>
    </source>
</reference>
<gene>
    <name evidence="2" type="ORF">HZH66_013603</name>
</gene>
<protein>
    <submittedName>
        <fullName evidence="2">Uncharacterized protein</fullName>
    </submittedName>
</protein>
<evidence type="ECO:0000313" key="2">
    <source>
        <dbReference type="EMBL" id="KAF7382171.1"/>
    </source>
</evidence>
<keyword evidence="3" id="KW-1185">Reference proteome</keyword>